<evidence type="ECO:0000259" key="2">
    <source>
        <dbReference type="Pfam" id="PF07883"/>
    </source>
</evidence>
<dbReference type="CDD" id="cd06989">
    <property type="entry name" value="cupin_DRT102"/>
    <property type="match status" value="1"/>
</dbReference>
<dbReference type="SUPFAM" id="SSF51182">
    <property type="entry name" value="RmlC-like cupins"/>
    <property type="match status" value="1"/>
</dbReference>
<name>A0ABX1TJZ5_9GAMM</name>
<feature type="signal peptide" evidence="1">
    <location>
        <begin position="1"/>
        <end position="21"/>
    </location>
</feature>
<protein>
    <submittedName>
        <fullName evidence="3">Cupin domain-containing protein</fullName>
    </submittedName>
</protein>
<reference evidence="3 4" key="1">
    <citation type="submission" date="2019-03" db="EMBL/GenBank/DDBJ databases">
        <title>Metabolic reconstructions from genomes of highly enriched 'Candidatus Accumulibacter' and 'Candidatus Competibacter' bioreactor populations.</title>
        <authorList>
            <person name="Annavajhala M.K."/>
            <person name="Welles L."/>
            <person name="Abbas B."/>
            <person name="Sorokin D."/>
            <person name="Park H."/>
            <person name="Van Loosdrecht M."/>
            <person name="Chandran K."/>
        </authorList>
    </citation>
    <scope>NUCLEOTIDE SEQUENCE [LARGE SCALE GENOMIC DNA]</scope>
    <source>
        <strain evidence="3 4">SBR_G</strain>
    </source>
</reference>
<feature type="chain" id="PRO_5046796749" evidence="1">
    <location>
        <begin position="22"/>
        <end position="146"/>
    </location>
</feature>
<accession>A0ABX1TJZ5</accession>
<dbReference type="InterPro" id="IPR011051">
    <property type="entry name" value="RmlC_Cupin_sf"/>
</dbReference>
<evidence type="ECO:0000313" key="3">
    <source>
        <dbReference type="EMBL" id="NMQ19708.1"/>
    </source>
</evidence>
<comment type="caution">
    <text evidence="3">The sequence shown here is derived from an EMBL/GenBank/DDBJ whole genome shotgun (WGS) entry which is preliminary data.</text>
</comment>
<proteinExistence type="predicted"/>
<gene>
    <name evidence="3" type="ORF">E4P82_11155</name>
</gene>
<dbReference type="Gene3D" id="2.60.120.10">
    <property type="entry name" value="Jelly Rolls"/>
    <property type="match status" value="1"/>
</dbReference>
<feature type="domain" description="Cupin type-2" evidence="2">
    <location>
        <begin position="63"/>
        <end position="126"/>
    </location>
</feature>
<evidence type="ECO:0000256" key="1">
    <source>
        <dbReference type="SAM" id="SignalP"/>
    </source>
</evidence>
<dbReference type="InterPro" id="IPR013096">
    <property type="entry name" value="Cupin_2"/>
</dbReference>
<keyword evidence="1" id="KW-0732">Signal</keyword>
<dbReference type="InterPro" id="IPR014710">
    <property type="entry name" value="RmlC-like_jellyroll"/>
</dbReference>
<dbReference type="RefSeq" id="WP_169248961.1">
    <property type="nucleotide sequence ID" value="NZ_SPMZ01000030.1"/>
</dbReference>
<dbReference type="EMBL" id="SPMZ01000030">
    <property type="protein sequence ID" value="NMQ19708.1"/>
    <property type="molecule type" value="Genomic_DNA"/>
</dbReference>
<dbReference type="Proteomes" id="UP000760480">
    <property type="component" value="Unassembled WGS sequence"/>
</dbReference>
<sequence length="146" mass="15502">MKKFGTIWAIVFILGSSIAVAQDRAPAPLLPDRIPFVSPPGLSGIQVAQILGDPKQPTPYLIRVKLADGARIPPHTHPDARNSTVLTGTLYVGFGETFMESRVVAVPTGGVYVAPEGVPHYLWAKDGEVIYQEAGTGPTGVAFVKP</sequence>
<dbReference type="Pfam" id="PF07883">
    <property type="entry name" value="Cupin_2"/>
    <property type="match status" value="1"/>
</dbReference>
<organism evidence="3 4">
    <name type="scientific">Candidatus Competibacter phosphatis</name>
    <dbReference type="NCBI Taxonomy" id="221280"/>
    <lineage>
        <taxon>Bacteria</taxon>
        <taxon>Pseudomonadati</taxon>
        <taxon>Pseudomonadota</taxon>
        <taxon>Gammaproteobacteria</taxon>
        <taxon>Candidatus Competibacteraceae</taxon>
        <taxon>Candidatus Competibacter</taxon>
    </lineage>
</organism>
<keyword evidence="4" id="KW-1185">Reference proteome</keyword>
<evidence type="ECO:0000313" key="4">
    <source>
        <dbReference type="Proteomes" id="UP000760480"/>
    </source>
</evidence>